<organism evidence="7 8">
    <name type="scientific">Helicostylum pulchrum</name>
    <dbReference type="NCBI Taxonomy" id="562976"/>
    <lineage>
        <taxon>Eukaryota</taxon>
        <taxon>Fungi</taxon>
        <taxon>Fungi incertae sedis</taxon>
        <taxon>Mucoromycota</taxon>
        <taxon>Mucoromycotina</taxon>
        <taxon>Mucoromycetes</taxon>
        <taxon>Mucorales</taxon>
        <taxon>Mucorineae</taxon>
        <taxon>Mucoraceae</taxon>
        <taxon>Helicostylum</taxon>
    </lineage>
</organism>
<name>A0ABP9XZL7_9FUNG</name>
<protein>
    <recommendedName>
        <fullName evidence="9">Nucleoporin-domain-containing protein</fullName>
    </recommendedName>
</protein>
<dbReference type="InterPro" id="IPR007187">
    <property type="entry name" value="Nucleoporin_Nup133/Nup155_C"/>
</dbReference>
<feature type="domain" description="Nucleoporin Nup133/Nup155-like C-terminal" evidence="5">
    <location>
        <begin position="550"/>
        <end position="969"/>
    </location>
</feature>
<keyword evidence="4" id="KW-0539">Nucleus</keyword>
<keyword evidence="3" id="KW-0813">Transport</keyword>
<dbReference type="PANTHER" id="PTHR10350">
    <property type="entry name" value="NUCLEAR PORE COMPLEX PROTEIN NUP155"/>
    <property type="match status" value="1"/>
</dbReference>
<evidence type="ECO:0000256" key="1">
    <source>
        <dbReference type="ARBA" id="ARBA00004123"/>
    </source>
</evidence>
<accession>A0ABP9XZL7</accession>
<dbReference type="InterPro" id="IPR042533">
    <property type="entry name" value="Nucleoporin_Nup155_C_1"/>
</dbReference>
<evidence type="ECO:0000256" key="4">
    <source>
        <dbReference type="ARBA" id="ARBA00023242"/>
    </source>
</evidence>
<evidence type="ECO:0000256" key="3">
    <source>
        <dbReference type="ARBA" id="ARBA00022448"/>
    </source>
</evidence>
<comment type="similarity">
    <text evidence="2">Belongs to the non-repetitive/WGA-negative nucleoporin family.</text>
</comment>
<dbReference type="Proteomes" id="UP001476247">
    <property type="component" value="Unassembled WGS sequence"/>
</dbReference>
<comment type="caution">
    <text evidence="7">The sequence shown here is derived from an EMBL/GenBank/DDBJ whole genome shotgun (WGS) entry which is preliminary data.</text>
</comment>
<dbReference type="Pfam" id="PF08801">
    <property type="entry name" value="Nucleoporin_N"/>
    <property type="match status" value="1"/>
</dbReference>
<dbReference type="Pfam" id="PF03177">
    <property type="entry name" value="Nucleoporin_C"/>
    <property type="match status" value="1"/>
</dbReference>
<keyword evidence="8" id="KW-1185">Reference proteome</keyword>
<dbReference type="InterPro" id="IPR014908">
    <property type="entry name" value="Nucleoporin_Nup133/Nup155_N"/>
</dbReference>
<dbReference type="PANTHER" id="PTHR10350:SF6">
    <property type="entry name" value="NUCLEAR PORE COMPLEX PROTEIN NUP155"/>
    <property type="match status" value="1"/>
</dbReference>
<sequence>MENSSPESTITSVNKAASVVENRGNLDALFPDLRNTFNGKFSYVNTRTEHVQPVSLKESIIFPAEGLESIRHFDTNTNAAGIATALNRAYYSIKGHLYIWDYVERKMTVHVEADDIVAVAFVPPKAGIFAPEINHLLIISTVKEVKIIAVSYTASSGLKVFKTDMSTNTSGINMKTIIGTKLGRVFMLGTDGNVWDLDYRREETWFSGKCSKRVHTIGNDILFLIQTTRDPITQIALSETNDVLYQLTENSHINVTYLGVDGQSYKDVLTYKDAAERASDSLRTSQLLDPRTFKIVSINPTSSAESKLYHLVAITSTGCRLYLSHHKDNQHLKQDGAPNTLTLSHVRHPEESILPADVFSHTLYKDGLFIGVKNQNQKLNEDTIVTYSPDLGSLTKPNDIMTGTSAYTEFDNSLKVPGKIITIVEGTTSPHRINELSTPYETPGRTLFALTTYGIVVLIKQRPIDMLYRLLNSTNRDTAIRLQDYGSFFQHFGCINGVSLCLGLMCSPSSINNTGINSVEPVTEVITSSAKVLLETLGQTPSELNPQFTSRHDGLALFVYRAINSIWNKTLIKASSNDANAVYTSTLSSAELQNTQQILKKLNMLMTENPNCFLRSAYKEEEESLKSMNELVAYMAEGLSFIEYMIKTGVSNIVQGLKPESQNRLKTVTLKDLLTTTDGRKLANDLSYALVDYTFSKYDNTGYVIDVLTQYCKSFCGANDVFLYKATKQIYAARSATNTTQARSILTESLGLLKKIALHIPADKAAEIVDDFVYQGYPVYGVELALSCTEARDPYHTTNGFVELGCPANDARAKIFKSKQPFYDIIFNLLYKFVASGLVQPDSRREVFHSTFTGCKDQAFAYYVFEKFTENGLGLELIKESPPYLYEFLSRTPFEYERANLLAAYYKTNERYEEAAITYFNLARETNDTSKRTAFLIEASNCARCVTAPAKQYDMFHLKQAINQNLEEVNGQNIPTQ</sequence>
<dbReference type="Gene3D" id="1.20.58.1780">
    <property type="match status" value="1"/>
</dbReference>
<proteinExistence type="inferred from homology"/>
<feature type="domain" description="Nucleoporin Nup133/Nup155-like N-terminal" evidence="6">
    <location>
        <begin position="62"/>
        <end position="418"/>
    </location>
</feature>
<evidence type="ECO:0008006" key="9">
    <source>
        <dbReference type="Google" id="ProtNLM"/>
    </source>
</evidence>
<dbReference type="Gene3D" id="1.25.40.440">
    <property type="entry name" value="Nucleoporin, helical domain, central subdomain"/>
    <property type="match status" value="1"/>
</dbReference>
<dbReference type="Gene3D" id="1.25.40.450">
    <property type="entry name" value="Nucleoporin, helical domain, N-terminal subdomain"/>
    <property type="match status" value="1"/>
</dbReference>
<evidence type="ECO:0000313" key="8">
    <source>
        <dbReference type="Proteomes" id="UP001476247"/>
    </source>
</evidence>
<dbReference type="EMBL" id="BAABUJ010000015">
    <property type="protein sequence ID" value="GAA5800207.1"/>
    <property type="molecule type" value="Genomic_DNA"/>
</dbReference>
<evidence type="ECO:0000259" key="6">
    <source>
        <dbReference type="Pfam" id="PF08801"/>
    </source>
</evidence>
<evidence type="ECO:0000313" key="7">
    <source>
        <dbReference type="EMBL" id="GAA5800207.1"/>
    </source>
</evidence>
<comment type="subcellular location">
    <subcellularLocation>
        <location evidence="1">Nucleus</location>
    </subcellularLocation>
</comment>
<gene>
    <name evidence="7" type="ORF">HPULCUR_005632</name>
</gene>
<dbReference type="InterPro" id="IPR042537">
    <property type="entry name" value="Nucleoporin_Nup155_C_2"/>
</dbReference>
<dbReference type="InterPro" id="IPR004870">
    <property type="entry name" value="Nucleoporin_Nup155"/>
</dbReference>
<evidence type="ECO:0000256" key="2">
    <source>
        <dbReference type="ARBA" id="ARBA00007373"/>
    </source>
</evidence>
<evidence type="ECO:0000259" key="5">
    <source>
        <dbReference type="Pfam" id="PF03177"/>
    </source>
</evidence>
<reference evidence="7 8" key="1">
    <citation type="submission" date="2024-04" db="EMBL/GenBank/DDBJ databases">
        <title>genome sequences of Mucor flavus KT1a and Helicostylum pulchrum KT1b strains isolation_sourced from the surface of a dry-aged beef.</title>
        <authorList>
            <person name="Toyotome T."/>
            <person name="Hosono M."/>
            <person name="Torimaru M."/>
            <person name="Fukuda K."/>
            <person name="Mikami N."/>
        </authorList>
    </citation>
    <scope>NUCLEOTIDE SEQUENCE [LARGE SCALE GENOMIC DNA]</scope>
    <source>
        <strain evidence="7 8">KT1b</strain>
    </source>
</reference>